<name>A0A8S5TXC8_9CAUD</name>
<evidence type="ECO:0000256" key="1">
    <source>
        <dbReference type="SAM" id="MobiDB-lite"/>
    </source>
</evidence>
<feature type="region of interest" description="Disordered" evidence="1">
    <location>
        <begin position="1"/>
        <end position="25"/>
    </location>
</feature>
<organism evidence="2">
    <name type="scientific">Siphoviridae sp. ctUi914</name>
    <dbReference type="NCBI Taxonomy" id="2825529"/>
    <lineage>
        <taxon>Viruses</taxon>
        <taxon>Duplodnaviria</taxon>
        <taxon>Heunggongvirae</taxon>
        <taxon>Uroviricota</taxon>
        <taxon>Caudoviricetes</taxon>
    </lineage>
</organism>
<dbReference type="EMBL" id="BK015954">
    <property type="protein sequence ID" value="DAF86843.1"/>
    <property type="molecule type" value="Genomic_DNA"/>
</dbReference>
<feature type="compositionally biased region" description="Polar residues" evidence="1">
    <location>
        <begin position="14"/>
        <end position="23"/>
    </location>
</feature>
<dbReference type="Pfam" id="PF05119">
    <property type="entry name" value="Terminase_4"/>
    <property type="match status" value="1"/>
</dbReference>
<sequence length="208" mass="23227">MRTAAWGHERKNQKSNGVLTPSPESEVKCVAKDGTMRGGQRVGAGRKSKALTDKIADGRLNGAMVLPEPAAIEGVDVPPVKEYLRAAQKNGKDLCAEEVYRDTWNWLKARGCEMLVNNQLIEQYAMSVSRWIQCEEAISEFGFLAKHPTTGNAIASPYVAMSQTYMKQVNQVWYQIYQIVKENCAVEYGGRNPQDDLMERLLTARKGN</sequence>
<dbReference type="InterPro" id="IPR006448">
    <property type="entry name" value="Phage_term_ssu_P27"/>
</dbReference>
<reference evidence="2" key="1">
    <citation type="journal article" date="2021" name="Proc. Natl. Acad. Sci. U.S.A.">
        <title>A Catalog of Tens of Thousands of Viruses from Human Metagenomes Reveals Hidden Associations with Chronic Diseases.</title>
        <authorList>
            <person name="Tisza M.J."/>
            <person name="Buck C.B."/>
        </authorList>
    </citation>
    <scope>NUCLEOTIDE SEQUENCE</scope>
    <source>
        <strain evidence="2">CtUi914</strain>
    </source>
</reference>
<protein>
    <submittedName>
        <fullName evidence="2">Terminase small subunit</fullName>
    </submittedName>
</protein>
<accession>A0A8S5TXC8</accession>
<evidence type="ECO:0000313" key="2">
    <source>
        <dbReference type="EMBL" id="DAF86843.1"/>
    </source>
</evidence>
<proteinExistence type="predicted"/>